<evidence type="ECO:0000256" key="1">
    <source>
        <dbReference type="SAM" id="MobiDB-lite"/>
    </source>
</evidence>
<dbReference type="EMBL" id="CP065321">
    <property type="protein sequence ID" value="QQR31989.1"/>
    <property type="molecule type" value="Genomic_DNA"/>
</dbReference>
<proteinExistence type="predicted"/>
<dbReference type="NCBIfam" id="TIGR02530">
    <property type="entry name" value="flg_new"/>
    <property type="match status" value="1"/>
</dbReference>
<feature type="region of interest" description="Disordered" evidence="1">
    <location>
        <begin position="1"/>
        <end position="24"/>
    </location>
</feature>
<reference evidence="2" key="1">
    <citation type="journal article" date="2017" name="Genome Announc.">
        <title>High-Quality Whole-Genome Sequences of the Oligo-Mouse-Microbiota Bacterial Community.</title>
        <authorList>
            <person name="Garzetti D."/>
            <person name="Brugiroux S."/>
            <person name="Bunk B."/>
            <person name="Pukall R."/>
            <person name="McCoy K.D."/>
            <person name="Macpherson A.J."/>
            <person name="Stecher B."/>
        </authorList>
    </citation>
    <scope>NUCLEOTIDE SEQUENCE</scope>
    <source>
        <strain evidence="2">KB18</strain>
    </source>
</reference>
<keyword evidence="3" id="KW-0282">Flagellum</keyword>
<evidence type="ECO:0000313" key="2">
    <source>
        <dbReference type="EMBL" id="ASB42766.1"/>
    </source>
</evidence>
<sequence>MRQVQDGSLKAPATPQQAAQQEQSVESVINFSKHAMSRAQERGIELTPDLMEKLSGSVEKAQEKGAKNILAFNATQAFIINVPYGRVITTMNQDEMKENIFTNIDGAVLI</sequence>
<organism evidence="3 5">
    <name type="scientific">Acutalibacter muris</name>
    <dbReference type="NCBI Taxonomy" id="1796620"/>
    <lineage>
        <taxon>Bacteria</taxon>
        <taxon>Bacillati</taxon>
        <taxon>Bacillota</taxon>
        <taxon>Clostridia</taxon>
        <taxon>Eubacteriales</taxon>
        <taxon>Acutalibacteraceae</taxon>
        <taxon>Acutalibacter</taxon>
    </lineage>
</organism>
<keyword evidence="4" id="KW-1185">Reference proteome</keyword>
<evidence type="ECO:0000313" key="5">
    <source>
        <dbReference type="Proteomes" id="UP000596035"/>
    </source>
</evidence>
<dbReference type="InterPro" id="IPR013367">
    <property type="entry name" value="Flagellar_put"/>
</dbReference>
<dbReference type="Proteomes" id="UP000596035">
    <property type="component" value="Chromosome"/>
</dbReference>
<dbReference type="Pfam" id="PF12611">
    <property type="entry name" value="Flagellar_put"/>
    <property type="match status" value="1"/>
</dbReference>
<evidence type="ECO:0000313" key="4">
    <source>
        <dbReference type="Proteomes" id="UP000196710"/>
    </source>
</evidence>
<accession>A0A1Z2XWF1</accession>
<reference evidence="4" key="2">
    <citation type="submission" date="2017-05" db="EMBL/GenBank/DDBJ databases">
        <title>Improved OligoMM genomes.</title>
        <authorList>
            <person name="Garzetti D."/>
        </authorList>
    </citation>
    <scope>NUCLEOTIDE SEQUENCE [LARGE SCALE GENOMIC DNA]</scope>
    <source>
        <strain evidence="4">KB18</strain>
    </source>
</reference>
<gene>
    <name evidence="2" type="ORF">ADH66_13385</name>
    <name evidence="3" type="ORF">I5Q82_03725</name>
</gene>
<name>A0A1Z2XWF1_9FIRM</name>
<dbReference type="KEGG" id="amur:ADH66_13385"/>
<reference evidence="3 5" key="3">
    <citation type="submission" date="2020-11" db="EMBL/GenBank/DDBJ databases">
        <title>Closed and high quality bacterial genomes of the OMM12 community.</title>
        <authorList>
            <person name="Marbouty M."/>
            <person name="Lamy-Besnier Q."/>
            <person name="Debarbieux L."/>
            <person name="Koszul R."/>
        </authorList>
    </citation>
    <scope>NUCLEOTIDE SEQUENCE [LARGE SCALE GENOMIC DNA]</scope>
    <source>
        <strain evidence="3 5">KB18</strain>
    </source>
</reference>
<dbReference type="EMBL" id="CP021422">
    <property type="protein sequence ID" value="ASB42766.1"/>
    <property type="molecule type" value="Genomic_DNA"/>
</dbReference>
<evidence type="ECO:0000313" key="3">
    <source>
        <dbReference type="EMBL" id="QQR31989.1"/>
    </source>
</evidence>
<protein>
    <submittedName>
        <fullName evidence="3">Flagellar biosynthesis protein</fullName>
    </submittedName>
</protein>
<keyword evidence="3" id="KW-0969">Cilium</keyword>
<dbReference type="AlphaFoldDB" id="A0A1Z2XWF1"/>
<dbReference type="Proteomes" id="UP000196710">
    <property type="component" value="Chromosome"/>
</dbReference>
<keyword evidence="3" id="KW-0966">Cell projection</keyword>